<dbReference type="STRING" id="1169540.A0A0G4EU37"/>
<dbReference type="OrthoDB" id="330199at2759"/>
<gene>
    <name evidence="4" type="ORF">Vbra_20845</name>
</gene>
<feature type="region of interest" description="Disordered" evidence="3">
    <location>
        <begin position="56"/>
        <end position="232"/>
    </location>
</feature>
<sequence length="478" mass="50816">MEGPPSPTSPKYHPGQESPASSSLRLLKEKLRHKQNVTGSPLRLCAYETLRTQKSMKRLDTMPEPLPSTVAAAAAGGGGDERIPNGVVTDPRGSYGKSKSDMGLPSLSTLLTTAMEDLERAGPPKPHPHPHPQLPQLQPQQPAPPPPAAAATSVSSPVVTDRSTAAEHLRLLRRHRRPSIPRESDGASSPEPPSSQGGDSPSYSPEREMRDRRSLAPVAEESSSGGGGAGAPVAASSAAAVTAGVDEVYREGEVHRDGSGRPGRVKGGAIGGMGRPHGAGAGASAASAAAAGASLPCAPKRMKVVVKWTCTKCKRSCIPVRDESRCLCGHRLREHHCQTPPNHTSSGAHDGSLPGPRLPCSRCPCKHFFFIVSEGAWILRCSCKHRHIEHDPVTHACNKPGCGCTRFFSPFVCNCDHPWSDHVQTTHWEEVRTVAQMLAAAEDFQSAAREVNDYSGLMRGGDLNQTPINVNRGNQLPR</sequence>
<dbReference type="Proteomes" id="UP000041254">
    <property type="component" value="Unassembled WGS sequence"/>
</dbReference>
<evidence type="ECO:0000256" key="3">
    <source>
        <dbReference type="SAM" id="MobiDB-lite"/>
    </source>
</evidence>
<organism evidence="4 5">
    <name type="scientific">Vitrella brassicaformis (strain CCMP3155)</name>
    <dbReference type="NCBI Taxonomy" id="1169540"/>
    <lineage>
        <taxon>Eukaryota</taxon>
        <taxon>Sar</taxon>
        <taxon>Alveolata</taxon>
        <taxon>Colpodellida</taxon>
        <taxon>Vitrellaceae</taxon>
        <taxon>Vitrella</taxon>
    </lineage>
</organism>
<proteinExistence type="inferred from homology"/>
<dbReference type="Pfam" id="PF14753">
    <property type="entry name" value="FAM221"/>
    <property type="match status" value="1"/>
</dbReference>
<accession>A0A0G4EU37</accession>
<dbReference type="InParanoid" id="A0A0G4EU37"/>
<dbReference type="PANTHER" id="PTHR31214:SF2">
    <property type="entry name" value="PROTEIN FAM221A"/>
    <property type="match status" value="1"/>
</dbReference>
<dbReference type="AlphaFoldDB" id="A0A0G4EU37"/>
<evidence type="ECO:0000256" key="1">
    <source>
        <dbReference type="ARBA" id="ARBA00011026"/>
    </source>
</evidence>
<dbReference type="PANTHER" id="PTHR31214">
    <property type="entry name" value="PROTEIN FAM221A-RELATED"/>
    <property type="match status" value="1"/>
</dbReference>
<feature type="compositionally biased region" description="Polar residues" evidence="3">
    <location>
        <begin position="152"/>
        <end position="163"/>
    </location>
</feature>
<name>A0A0G4EU37_VITBC</name>
<comment type="similarity">
    <text evidence="1">Belongs to the FAM221 family.</text>
</comment>
<evidence type="ECO:0000313" key="4">
    <source>
        <dbReference type="EMBL" id="CEM01780.1"/>
    </source>
</evidence>
<feature type="region of interest" description="Disordered" evidence="3">
    <location>
        <begin position="1"/>
        <end position="23"/>
    </location>
</feature>
<reference evidence="4 5" key="1">
    <citation type="submission" date="2014-11" db="EMBL/GenBank/DDBJ databases">
        <authorList>
            <person name="Zhu J."/>
            <person name="Qi W."/>
            <person name="Song R."/>
        </authorList>
    </citation>
    <scope>NUCLEOTIDE SEQUENCE [LARGE SCALE GENOMIC DNA]</scope>
</reference>
<evidence type="ECO:0000256" key="2">
    <source>
        <dbReference type="ARBA" id="ARBA00039630"/>
    </source>
</evidence>
<feature type="compositionally biased region" description="Basic and acidic residues" evidence="3">
    <location>
        <begin position="205"/>
        <end position="214"/>
    </location>
</feature>
<dbReference type="EMBL" id="CDMY01000310">
    <property type="protein sequence ID" value="CEM01780.1"/>
    <property type="molecule type" value="Genomic_DNA"/>
</dbReference>
<dbReference type="InterPro" id="IPR026755">
    <property type="entry name" value="Fam221a/b"/>
</dbReference>
<feature type="compositionally biased region" description="Polar residues" evidence="3">
    <location>
        <begin position="194"/>
        <end position="203"/>
    </location>
</feature>
<evidence type="ECO:0000313" key="5">
    <source>
        <dbReference type="Proteomes" id="UP000041254"/>
    </source>
</evidence>
<protein>
    <recommendedName>
        <fullName evidence="2">Protein FAM221A</fullName>
    </recommendedName>
</protein>
<keyword evidence="5" id="KW-1185">Reference proteome</keyword>
<dbReference type="VEuPathDB" id="CryptoDB:Vbra_20845"/>